<feature type="transmembrane region" description="Helical" evidence="12">
    <location>
        <begin position="72"/>
        <end position="95"/>
    </location>
</feature>
<dbReference type="GO" id="GO:0015087">
    <property type="term" value="F:cobalt ion transmembrane transporter activity"/>
    <property type="evidence" value="ECO:0007669"/>
    <property type="project" value="UniProtKB-UniRule"/>
</dbReference>
<dbReference type="InterPro" id="IPR018024">
    <property type="entry name" value="CbiM"/>
</dbReference>
<evidence type="ECO:0000313" key="14">
    <source>
        <dbReference type="Proteomes" id="UP000294028"/>
    </source>
</evidence>
<dbReference type="GeneID" id="9992172"/>
<dbReference type="HAMAP" id="MF_01462">
    <property type="entry name" value="CbiM"/>
    <property type="match status" value="1"/>
</dbReference>
<feature type="transmembrane region" description="Helical" evidence="12">
    <location>
        <begin position="107"/>
        <end position="127"/>
    </location>
</feature>
<evidence type="ECO:0000256" key="2">
    <source>
        <dbReference type="ARBA" id="ARBA00004953"/>
    </source>
</evidence>
<evidence type="ECO:0000313" key="13">
    <source>
        <dbReference type="EMBL" id="RYJ14149.1"/>
    </source>
</evidence>
<organism evidence="13 14">
    <name type="scientific">Halogeometricum borinquense</name>
    <dbReference type="NCBI Taxonomy" id="60847"/>
    <lineage>
        <taxon>Archaea</taxon>
        <taxon>Methanobacteriati</taxon>
        <taxon>Methanobacteriota</taxon>
        <taxon>Stenosarchaea group</taxon>
        <taxon>Halobacteria</taxon>
        <taxon>Halobacteriales</taxon>
        <taxon>Haloferacaceae</taxon>
        <taxon>Halogeometricum</taxon>
    </lineage>
</organism>
<keyword evidence="6 12" id="KW-0169">Cobalamin biosynthesis</keyword>
<dbReference type="Proteomes" id="UP000294028">
    <property type="component" value="Unassembled WGS sequence"/>
</dbReference>
<dbReference type="Pfam" id="PF01891">
    <property type="entry name" value="CbiM"/>
    <property type="match status" value="1"/>
</dbReference>
<comment type="caution">
    <text evidence="13">The sequence shown here is derived from an EMBL/GenBank/DDBJ whole genome shotgun (WGS) entry which is preliminary data.</text>
</comment>
<evidence type="ECO:0000256" key="12">
    <source>
        <dbReference type="HAMAP-Rule" id="MF_01462"/>
    </source>
</evidence>
<dbReference type="FunFam" id="1.10.1760.20:FF:000001">
    <property type="entry name" value="Cobalt transport protein CbiM"/>
    <property type="match status" value="1"/>
</dbReference>
<evidence type="ECO:0000256" key="3">
    <source>
        <dbReference type="ARBA" id="ARBA00022426"/>
    </source>
</evidence>
<dbReference type="Gene3D" id="1.10.1760.20">
    <property type="match status" value="1"/>
</dbReference>
<comment type="pathway">
    <text evidence="2 12">Cofactor biosynthesis; adenosylcobalamin biosynthesis.</text>
</comment>
<sequence>MHIMEGFLPPFWAFVWTAVALPFVAYGAKRTIKTMRADTKMKALIAIGTAFVFVLSALKLPSVTGSSSHPTGTGVMVVLFGPAVTAFAAAIVLLYQSLLLAHGGLTTLGANVVAMGIVGPFVGWVAYRAVRSSLSLEQSTFVAAVLADWTTYLTTSVQLGVAFPGGGGIDGILTSVIDFVAVFAITQVPIGILEGVIAAALVGYLARVGSVTKDRLGVTA</sequence>
<keyword evidence="7 12" id="KW-0812">Transmembrane</keyword>
<dbReference type="GO" id="GO:0043190">
    <property type="term" value="C:ATP-binding cassette (ABC) transporter complex"/>
    <property type="evidence" value="ECO:0007669"/>
    <property type="project" value="InterPro"/>
</dbReference>
<feature type="transmembrane region" description="Helical" evidence="12">
    <location>
        <begin position="12"/>
        <end position="29"/>
    </location>
</feature>
<comment type="subcellular location">
    <subcellularLocation>
        <location evidence="1">Cell inner membrane</location>
        <topology evidence="1">Multi-pass membrane protein</topology>
    </subcellularLocation>
    <subcellularLocation>
        <location evidence="12">Cell membrane</location>
        <topology evidence="12">Multi-pass membrane protein</topology>
    </subcellularLocation>
</comment>
<keyword evidence="9 12" id="KW-0406">Ion transport</keyword>
<dbReference type="UniPathway" id="UPA00148"/>
<keyword evidence="5 12" id="KW-1003">Cell membrane</keyword>
<dbReference type="EMBL" id="RZHH01000002">
    <property type="protein sequence ID" value="RYJ14149.1"/>
    <property type="molecule type" value="Genomic_DNA"/>
</dbReference>
<evidence type="ECO:0000256" key="10">
    <source>
        <dbReference type="ARBA" id="ARBA00023136"/>
    </source>
</evidence>
<evidence type="ECO:0000256" key="11">
    <source>
        <dbReference type="ARBA" id="ARBA00023285"/>
    </source>
</evidence>
<evidence type="ECO:0000256" key="1">
    <source>
        <dbReference type="ARBA" id="ARBA00004429"/>
    </source>
</evidence>
<accession>A0A482TQC9</accession>
<protein>
    <recommendedName>
        <fullName evidence="12">Putative cobalt transport protein CbiM</fullName>
    </recommendedName>
    <alternativeName>
        <fullName evidence="12">Energy-coupling factor transporter probable substrate-capture protein CbiM</fullName>
        <shortName evidence="12">ECF transporter S component CbiM</shortName>
    </alternativeName>
</protein>
<comment type="function">
    <text evidence="12">Part of the energy-coupling factor (ECF) transporter complex CbiMNOQ involved in cobalt import.</text>
</comment>
<dbReference type="PANTHER" id="PTHR43627">
    <property type="match status" value="1"/>
</dbReference>
<evidence type="ECO:0000256" key="5">
    <source>
        <dbReference type="ARBA" id="ARBA00022475"/>
    </source>
</evidence>
<evidence type="ECO:0000256" key="9">
    <source>
        <dbReference type="ARBA" id="ARBA00023065"/>
    </source>
</evidence>
<comment type="similarity">
    <text evidence="12">Belongs to the CbiM family.</text>
</comment>
<comment type="subunit">
    <text evidence="12">Forms an energy-coupling factor (ECF) transporter complex composed of an ATP-binding protein (A component, CbiO), a transmembrane protein (T component, CbiQ) and 2 possible substrate-capture proteins (S components, CbiM and CbiN) of unknown stoichimetry.</text>
</comment>
<dbReference type="PANTHER" id="PTHR43627:SF1">
    <property type="entry name" value="COBALT TRANSPORT PROTEIN CBIM"/>
    <property type="match status" value="1"/>
</dbReference>
<feature type="transmembrane region" description="Helical" evidence="12">
    <location>
        <begin position="41"/>
        <end position="60"/>
    </location>
</feature>
<keyword evidence="11 12" id="KW-0170">Cobalt</keyword>
<proteinExistence type="inferred from homology"/>
<dbReference type="AlphaFoldDB" id="A0A482TQC9"/>
<name>A0A482TQC9_9EURY</name>
<keyword evidence="3 12" id="KW-0171">Cobalt transport</keyword>
<gene>
    <name evidence="12" type="primary">cbiM</name>
    <name evidence="13" type="ORF">ELS19_09370</name>
</gene>
<reference evidence="13 14" key="1">
    <citation type="submission" date="2018-12" db="EMBL/GenBank/DDBJ databases">
        <title>Genome analysis provides insights into bioremediation potentialities of Halogeometricum borinquense strain N11.</title>
        <authorList>
            <person name="Najjari A."/>
            <person name="Youssef N."/>
            <person name="Fhoula I."/>
            <person name="Ben Dhia O."/>
            <person name="Mahjoubi M."/>
            <person name="Ouzari H.I."/>
            <person name="Cherif A."/>
        </authorList>
    </citation>
    <scope>NUCLEOTIDE SEQUENCE [LARGE SCALE GENOMIC DNA]</scope>
    <source>
        <strain evidence="13 14">N11</strain>
    </source>
</reference>
<dbReference type="GO" id="GO:0009236">
    <property type="term" value="P:cobalamin biosynthetic process"/>
    <property type="evidence" value="ECO:0007669"/>
    <property type="project" value="UniProtKB-UniRule"/>
</dbReference>
<dbReference type="RefSeq" id="WP_006057150.1">
    <property type="nucleotide sequence ID" value="NZ_RZHH01000002.1"/>
</dbReference>
<keyword evidence="10 12" id="KW-0472">Membrane</keyword>
<dbReference type="InterPro" id="IPR002751">
    <property type="entry name" value="CbiM/NikMN"/>
</dbReference>
<evidence type="ECO:0000256" key="4">
    <source>
        <dbReference type="ARBA" id="ARBA00022448"/>
    </source>
</evidence>
<keyword evidence="4 12" id="KW-0813">Transport</keyword>
<dbReference type="OMA" id="GTCSHPC"/>
<evidence type="ECO:0000256" key="8">
    <source>
        <dbReference type="ARBA" id="ARBA00022989"/>
    </source>
</evidence>
<dbReference type="NCBIfam" id="NF006184">
    <property type="entry name" value="PRK08319.1"/>
    <property type="match status" value="1"/>
</dbReference>
<evidence type="ECO:0000256" key="7">
    <source>
        <dbReference type="ARBA" id="ARBA00022692"/>
    </source>
</evidence>
<dbReference type="NCBIfam" id="TIGR00123">
    <property type="entry name" value="cbiM"/>
    <property type="match status" value="1"/>
</dbReference>
<keyword evidence="8 12" id="KW-1133">Transmembrane helix</keyword>
<feature type="transmembrane region" description="Helical" evidence="12">
    <location>
        <begin position="179"/>
        <end position="206"/>
    </location>
</feature>
<evidence type="ECO:0000256" key="6">
    <source>
        <dbReference type="ARBA" id="ARBA00022573"/>
    </source>
</evidence>